<feature type="transmembrane region" description="Helical" evidence="1">
    <location>
        <begin position="142"/>
        <end position="163"/>
    </location>
</feature>
<dbReference type="GO" id="GO:0008237">
    <property type="term" value="F:metallopeptidase activity"/>
    <property type="evidence" value="ECO:0007669"/>
    <property type="project" value="UniProtKB-KW"/>
</dbReference>
<name>A0A3E2D9H0_9ACTN</name>
<dbReference type="InterPro" id="IPR026898">
    <property type="entry name" value="PrsW"/>
</dbReference>
<keyword evidence="2" id="KW-0378">Hydrolase</keyword>
<dbReference type="Pfam" id="PF13367">
    <property type="entry name" value="PrsW-protease"/>
    <property type="match status" value="1"/>
</dbReference>
<sequence length="436" mass="48614">MSYVAPAPVVRRPWWQRLLRNPWFWVLLVLVLVSAACVVHTYVSMHADTEVERDGQKGVVPGITNQSFKLAFHYAWPTAAVWSAIFILIDRFRTRHLHVWFLCFCWGACIATWISLHVNTWMAGMLSVTGGVDPASGAGPAVYSAPFVEESCKAMVLFGLAVVTGRRMTSVVQTVSVAGLSAIGFAFVENIMYYARADNYARVTAAAGDPKQAVMEMVMLRGVYTSFGHPLFTSMTGIGLALGLRSRSRLVRVLAPTTGFVIAVLGHMLFNGFSSVLPIGTLKNLWYVALAIVASVVVFVIIRMVREGRTIRNRLEDYVKAGWLPEHDADTLSALRRRQWAALVALSQGPRRWWHTLEFLRTGTDLAYLRDAVVRGLDDDPGTRQIQLINHMNSLRPMAVTVARGAKLSKPRLPAFLRRRRNQPVNNELQWAPPQA</sequence>
<feature type="transmembrane region" description="Helical" evidence="1">
    <location>
        <begin position="227"/>
        <end position="244"/>
    </location>
</feature>
<feature type="transmembrane region" description="Helical" evidence="1">
    <location>
        <begin position="22"/>
        <end position="43"/>
    </location>
</feature>
<feature type="transmembrane region" description="Helical" evidence="1">
    <location>
        <begin position="71"/>
        <end position="89"/>
    </location>
</feature>
<dbReference type="EMBL" id="NOWI01000015">
    <property type="protein sequence ID" value="RFT42046.1"/>
    <property type="molecule type" value="Genomic_DNA"/>
</dbReference>
<feature type="transmembrane region" description="Helical" evidence="1">
    <location>
        <begin position="175"/>
        <end position="195"/>
    </location>
</feature>
<feature type="transmembrane region" description="Helical" evidence="1">
    <location>
        <begin position="251"/>
        <end position="273"/>
    </location>
</feature>
<feature type="transmembrane region" description="Helical" evidence="1">
    <location>
        <begin position="101"/>
        <end position="122"/>
    </location>
</feature>
<dbReference type="Proteomes" id="UP000259211">
    <property type="component" value="Unassembled WGS sequence"/>
</dbReference>
<dbReference type="PANTHER" id="PTHR36844:SF1">
    <property type="entry name" value="PROTEASE PRSW"/>
    <property type="match status" value="1"/>
</dbReference>
<keyword evidence="2" id="KW-0482">Metalloprotease</keyword>
<protein>
    <submittedName>
        <fullName evidence="2">PrsW family intramembrane metalloprotease</fullName>
    </submittedName>
</protein>
<accession>A0A3E2D9H0</accession>
<keyword evidence="1" id="KW-0472">Membrane</keyword>
<dbReference type="AlphaFoldDB" id="A0A3E2D9H0"/>
<keyword evidence="1" id="KW-0812">Transmembrane</keyword>
<evidence type="ECO:0000256" key="1">
    <source>
        <dbReference type="SAM" id="Phobius"/>
    </source>
</evidence>
<comment type="caution">
    <text evidence="2">The sequence shown here is derived from an EMBL/GenBank/DDBJ whole genome shotgun (WGS) entry which is preliminary data.</text>
</comment>
<reference evidence="2 3" key="1">
    <citation type="submission" date="2017-07" db="EMBL/GenBank/DDBJ databases">
        <authorList>
            <person name="Sun Z.S."/>
            <person name="Albrecht U."/>
            <person name="Echele G."/>
            <person name="Lee C.C."/>
        </authorList>
    </citation>
    <scope>NUCLEOTIDE SEQUENCE [LARGE SCALE GENOMIC DNA]</scope>
    <source>
        <strain evidence="2 3">P16-029</strain>
    </source>
</reference>
<dbReference type="PANTHER" id="PTHR36844">
    <property type="entry name" value="PROTEASE PRSW"/>
    <property type="match status" value="1"/>
</dbReference>
<evidence type="ECO:0000313" key="2">
    <source>
        <dbReference type="EMBL" id="RFT42046.1"/>
    </source>
</evidence>
<dbReference type="GO" id="GO:0006508">
    <property type="term" value="P:proteolysis"/>
    <property type="evidence" value="ECO:0007669"/>
    <property type="project" value="UniProtKB-KW"/>
</dbReference>
<feature type="transmembrane region" description="Helical" evidence="1">
    <location>
        <begin position="285"/>
        <end position="305"/>
    </location>
</feature>
<keyword evidence="1" id="KW-1133">Transmembrane helix</keyword>
<gene>
    <name evidence="2" type="ORF">CHT91_12090</name>
</gene>
<proteinExistence type="predicted"/>
<dbReference type="RefSeq" id="WP_065673379.1">
    <property type="nucleotide sequence ID" value="NZ_AP024308.1"/>
</dbReference>
<organism evidence="2 3">
    <name type="scientific">Cutibacterium avidum</name>
    <dbReference type="NCBI Taxonomy" id="33010"/>
    <lineage>
        <taxon>Bacteria</taxon>
        <taxon>Bacillati</taxon>
        <taxon>Actinomycetota</taxon>
        <taxon>Actinomycetes</taxon>
        <taxon>Propionibacteriales</taxon>
        <taxon>Propionibacteriaceae</taxon>
        <taxon>Cutibacterium</taxon>
    </lineage>
</organism>
<keyword evidence="2" id="KW-0645">Protease</keyword>
<evidence type="ECO:0000313" key="3">
    <source>
        <dbReference type="Proteomes" id="UP000259211"/>
    </source>
</evidence>